<dbReference type="PROSITE" id="PS50929">
    <property type="entry name" value="ABC_TM1F"/>
    <property type="match status" value="2"/>
</dbReference>
<dbReference type="Pfam" id="PF00005">
    <property type="entry name" value="ABC_tran"/>
    <property type="match status" value="2"/>
</dbReference>
<dbReference type="PANTHER" id="PTHR24223:SF456">
    <property type="entry name" value="MULTIDRUG RESISTANCE-ASSOCIATED PROTEIN LETHAL(2)03659"/>
    <property type="match status" value="1"/>
</dbReference>
<evidence type="ECO:0000256" key="1">
    <source>
        <dbReference type="ARBA" id="ARBA00004141"/>
    </source>
</evidence>
<dbReference type="FunFam" id="1.20.1560.10:FF:000014">
    <property type="entry name" value="Multidrug resistance-associated protein member 4"/>
    <property type="match status" value="1"/>
</dbReference>
<accession>A0A7M6DLN7</accession>
<dbReference type="PROSITE" id="PS00211">
    <property type="entry name" value="ABC_TRANSPORTER_1"/>
    <property type="match status" value="2"/>
</dbReference>
<dbReference type="InterPro" id="IPR017871">
    <property type="entry name" value="ABC_transporter-like_CS"/>
</dbReference>
<feature type="domain" description="ABC transporter" evidence="11">
    <location>
        <begin position="1123"/>
        <end position="1356"/>
    </location>
</feature>
<proteinExistence type="inferred from homology"/>
<evidence type="ECO:0000256" key="8">
    <source>
        <dbReference type="ARBA" id="ARBA00023136"/>
    </source>
</evidence>
<feature type="transmembrane region" description="Helical" evidence="10">
    <location>
        <begin position="845"/>
        <end position="867"/>
    </location>
</feature>
<dbReference type="GO" id="GO:0016020">
    <property type="term" value="C:membrane"/>
    <property type="evidence" value="ECO:0007669"/>
    <property type="project" value="UniProtKB-SubCell"/>
</dbReference>
<dbReference type="InterPro" id="IPR003593">
    <property type="entry name" value="AAA+_ATPase"/>
</dbReference>
<feature type="domain" description="ABC transmembrane type-1" evidence="12">
    <location>
        <begin position="153"/>
        <end position="432"/>
    </location>
</feature>
<dbReference type="SUPFAM" id="SSF52540">
    <property type="entry name" value="P-loop containing nucleoside triphosphate hydrolases"/>
    <property type="match status" value="2"/>
</dbReference>
<feature type="region of interest" description="Disordered" evidence="9">
    <location>
        <begin position="1421"/>
        <end position="1475"/>
    </location>
</feature>
<evidence type="ECO:0000256" key="6">
    <source>
        <dbReference type="ARBA" id="ARBA00022840"/>
    </source>
</evidence>
<dbReference type="GeneID" id="136811102"/>
<evidence type="ECO:0000313" key="13">
    <source>
        <dbReference type="EnsemblMetazoa" id="CLYHEMP015177.1"/>
    </source>
</evidence>
<dbReference type="Gene3D" id="1.20.1560.10">
    <property type="entry name" value="ABC transporter type 1, transmembrane domain"/>
    <property type="match status" value="2"/>
</dbReference>
<comment type="subcellular location">
    <subcellularLocation>
        <location evidence="1">Membrane</location>
        <topology evidence="1">Multi-pass membrane protein</topology>
    </subcellularLocation>
</comment>
<dbReference type="SUPFAM" id="SSF90123">
    <property type="entry name" value="ABC transporter transmembrane region"/>
    <property type="match status" value="2"/>
</dbReference>
<feature type="compositionally biased region" description="Polar residues" evidence="9">
    <location>
        <begin position="1464"/>
        <end position="1475"/>
    </location>
</feature>
<keyword evidence="14" id="KW-1185">Reference proteome</keyword>
<evidence type="ECO:0000313" key="14">
    <source>
        <dbReference type="Proteomes" id="UP000594262"/>
    </source>
</evidence>
<evidence type="ECO:0000256" key="3">
    <source>
        <dbReference type="ARBA" id="ARBA00022448"/>
    </source>
</evidence>
<feature type="transmembrane region" description="Helical" evidence="10">
    <location>
        <begin position="367"/>
        <end position="395"/>
    </location>
</feature>
<feature type="transmembrane region" description="Helical" evidence="10">
    <location>
        <begin position="291"/>
        <end position="313"/>
    </location>
</feature>
<feature type="transmembrane region" description="Helical" evidence="10">
    <location>
        <begin position="1017"/>
        <end position="1046"/>
    </location>
</feature>
<keyword evidence="3" id="KW-0813">Transport</keyword>
<dbReference type="InterPro" id="IPR036640">
    <property type="entry name" value="ABC1_TM_sf"/>
</dbReference>
<feature type="compositionally biased region" description="Basic and acidic residues" evidence="9">
    <location>
        <begin position="16"/>
        <end position="67"/>
    </location>
</feature>
<organism evidence="13 14">
    <name type="scientific">Clytia hemisphaerica</name>
    <dbReference type="NCBI Taxonomy" id="252671"/>
    <lineage>
        <taxon>Eukaryota</taxon>
        <taxon>Metazoa</taxon>
        <taxon>Cnidaria</taxon>
        <taxon>Hydrozoa</taxon>
        <taxon>Hydroidolina</taxon>
        <taxon>Leptothecata</taxon>
        <taxon>Obeliida</taxon>
        <taxon>Clytiidae</taxon>
        <taxon>Clytia</taxon>
    </lineage>
</organism>
<feature type="domain" description="ABC transmembrane type-1" evidence="12">
    <location>
        <begin position="801"/>
        <end position="1087"/>
    </location>
</feature>
<feature type="transmembrane region" description="Helical" evidence="10">
    <location>
        <begin position="800"/>
        <end position="822"/>
    </location>
</feature>
<keyword evidence="6" id="KW-0067">ATP-binding</keyword>
<keyword evidence="7 10" id="KW-1133">Transmembrane helix</keyword>
<dbReference type="InterPro" id="IPR003439">
    <property type="entry name" value="ABC_transporter-like_ATP-bd"/>
</dbReference>
<feature type="region of interest" description="Disordered" evidence="9">
    <location>
        <begin position="1"/>
        <end position="68"/>
    </location>
</feature>
<feature type="transmembrane region" description="Helical" evidence="10">
    <location>
        <begin position="266"/>
        <end position="285"/>
    </location>
</feature>
<keyword evidence="5" id="KW-0547">Nucleotide-binding</keyword>
<dbReference type="Gene3D" id="3.40.50.300">
    <property type="entry name" value="P-loop containing nucleotide triphosphate hydrolases"/>
    <property type="match status" value="2"/>
</dbReference>
<evidence type="ECO:0000256" key="10">
    <source>
        <dbReference type="SAM" id="Phobius"/>
    </source>
</evidence>
<keyword evidence="8 10" id="KW-0472">Membrane</keyword>
<feature type="transmembrane region" description="Helical" evidence="10">
    <location>
        <begin position="149"/>
        <end position="173"/>
    </location>
</feature>
<dbReference type="InterPro" id="IPR050173">
    <property type="entry name" value="ABC_transporter_C-like"/>
</dbReference>
<feature type="transmembrane region" description="Helical" evidence="10">
    <location>
        <begin position="926"/>
        <end position="958"/>
    </location>
</feature>
<comment type="similarity">
    <text evidence="2">Belongs to the ABC transporter superfamily. ABCC family. Conjugate transporter (TC 3.A.1.208) subfamily.</text>
</comment>
<feature type="domain" description="ABC transporter" evidence="11">
    <location>
        <begin position="468"/>
        <end position="689"/>
    </location>
</feature>
<dbReference type="InterPro" id="IPR027417">
    <property type="entry name" value="P-loop_NTPase"/>
</dbReference>
<keyword evidence="4 10" id="KW-0812">Transmembrane</keyword>
<evidence type="ECO:0000256" key="9">
    <source>
        <dbReference type="SAM" id="MobiDB-lite"/>
    </source>
</evidence>
<dbReference type="PROSITE" id="PS50893">
    <property type="entry name" value="ABC_TRANSPORTER_2"/>
    <property type="match status" value="2"/>
</dbReference>
<dbReference type="CDD" id="cd18579">
    <property type="entry name" value="ABC_6TM_ABCC_D1"/>
    <property type="match status" value="1"/>
</dbReference>
<feature type="transmembrane region" description="Helical" evidence="10">
    <location>
        <begin position="193"/>
        <end position="214"/>
    </location>
</feature>
<feature type="transmembrane region" description="Helical" evidence="10">
    <location>
        <begin position="979"/>
        <end position="997"/>
    </location>
</feature>
<evidence type="ECO:0000256" key="5">
    <source>
        <dbReference type="ARBA" id="ARBA00022741"/>
    </source>
</evidence>
<evidence type="ECO:0000259" key="11">
    <source>
        <dbReference type="PROSITE" id="PS50893"/>
    </source>
</evidence>
<dbReference type="EnsemblMetazoa" id="CLYHEMT015177.1">
    <property type="protein sequence ID" value="CLYHEMP015177.1"/>
    <property type="gene ID" value="CLYHEMG015177"/>
</dbReference>
<dbReference type="FunFam" id="3.40.50.300:FF:000482">
    <property type="entry name" value="Multidrug resistance-associated protein member 4"/>
    <property type="match status" value="1"/>
</dbReference>
<dbReference type="GO" id="GO:0140359">
    <property type="term" value="F:ABC-type transporter activity"/>
    <property type="evidence" value="ECO:0007669"/>
    <property type="project" value="InterPro"/>
</dbReference>
<evidence type="ECO:0000256" key="7">
    <source>
        <dbReference type="ARBA" id="ARBA00022989"/>
    </source>
</evidence>
<dbReference type="InterPro" id="IPR011527">
    <property type="entry name" value="ABC1_TM_dom"/>
</dbReference>
<evidence type="ECO:0000259" key="12">
    <source>
        <dbReference type="PROSITE" id="PS50929"/>
    </source>
</evidence>
<dbReference type="Proteomes" id="UP000594262">
    <property type="component" value="Unplaced"/>
</dbReference>
<reference evidence="13" key="1">
    <citation type="submission" date="2021-01" db="UniProtKB">
        <authorList>
            <consortium name="EnsemblMetazoa"/>
        </authorList>
    </citation>
    <scope>IDENTIFICATION</scope>
</reference>
<dbReference type="PANTHER" id="PTHR24223">
    <property type="entry name" value="ATP-BINDING CASSETTE SUB-FAMILY C"/>
    <property type="match status" value="1"/>
</dbReference>
<name>A0A7M6DLN7_9CNID</name>
<evidence type="ECO:0000256" key="2">
    <source>
        <dbReference type="ARBA" id="ARBA00009726"/>
    </source>
</evidence>
<dbReference type="Pfam" id="PF00664">
    <property type="entry name" value="ABC_membrane"/>
    <property type="match status" value="2"/>
</dbReference>
<dbReference type="GO" id="GO:0016887">
    <property type="term" value="F:ATP hydrolysis activity"/>
    <property type="evidence" value="ECO:0007669"/>
    <property type="project" value="InterPro"/>
</dbReference>
<dbReference type="CDD" id="cd03250">
    <property type="entry name" value="ABCC_MRP_domain1"/>
    <property type="match status" value="1"/>
</dbReference>
<protein>
    <submittedName>
        <fullName evidence="13">Uncharacterized protein</fullName>
    </submittedName>
</protein>
<dbReference type="GO" id="GO:0005524">
    <property type="term" value="F:ATP binding"/>
    <property type="evidence" value="ECO:0007669"/>
    <property type="project" value="UniProtKB-KW"/>
</dbReference>
<dbReference type="FunFam" id="1.20.1560.10:FF:000026">
    <property type="entry name" value="Multidrug resistance-associated protein lethal(2)03659"/>
    <property type="match status" value="1"/>
</dbReference>
<dbReference type="CDD" id="cd03244">
    <property type="entry name" value="ABCC_MRP_domain2"/>
    <property type="match status" value="1"/>
</dbReference>
<dbReference type="SMART" id="SM00382">
    <property type="entry name" value="AAA"/>
    <property type="match status" value="2"/>
</dbReference>
<feature type="transmembrane region" description="Helical" evidence="10">
    <location>
        <begin position="1058"/>
        <end position="1079"/>
    </location>
</feature>
<dbReference type="RefSeq" id="XP_066923803.1">
    <property type="nucleotide sequence ID" value="XM_067067702.1"/>
</dbReference>
<dbReference type="OrthoDB" id="6500128at2759"/>
<dbReference type="FunFam" id="3.40.50.300:FF:000163">
    <property type="entry name" value="Multidrug resistance-associated protein member 4"/>
    <property type="match status" value="1"/>
</dbReference>
<evidence type="ECO:0000256" key="4">
    <source>
        <dbReference type="ARBA" id="ARBA00022692"/>
    </source>
</evidence>
<sequence length="1475" mass="166339">MEQGNKDPETWAPDDSIAKEKDVSSSFQKEDNNSHLDFEDNSKEHLMEEEVLIKPDSKPPPDPDNRKWSPRRNAFFFSKFVSFFWMRKLFIKGSKSPLEQDDLEGMNPDDCAAPLTEQLERNWHQEAYDENGKMKANPSLMKAIVKTYAFQYLIVGFFPACCEVIRLIQPIFLGLLIDFFAVGNSTKSQAYSYAFAIVACHFTASWCYIPFNYLKTMAGVNVRVGVTGLIFKKILGVNSKLSTLSTGQIVNIVSNDTFRFEIASLFFHYIWLAPIQFIILSILLYRELGPSAFAGIGVLVLLTPIQLAFGNIVKRFRQKIFKHSDERVKVMNEIINGIKVIKLYTWEKSFKEWIKDLREKEIKSVQYLAYARATIMSFFFSAGAFVSLITFMTFVLSGNKLTAQIVFTSVALFNIARGVFTIYLPIGVTFMMEVNVAVQRIQKILTQEDIDPTITNSAMRPKPHDCSVIAENLHASWEEGSDSLKGINFKVKSGELMAVVGPVGSGKSSLLMAILGELPLDNGEVMSRGKIAYSSQEAWIFNGTIKYNITFGQHFNEERYNEVIKACALQRDLEILPLGDQTIVGERGVSLSGGQKARVNLARAVYADADIYIMDDPLSAVDAHVGRELYDKCVNGFLKDKVRILVTHQLQYLGDADEILALVDGRCVAQGTFQQLNDAGLEFWNLIHDEKKTPEQQIDELIDEEMYKKRRFSRVMSHDEDGGGVLLRKRAISFGRQVSKSSRCNFGESTATVAGDVSQCVVYEEKTEEVIPIKETKQGGAVGTDVYVRYFKSGPGKLKWVFTIFLIVITQVIFQFADFWLAEWSNNEEKSNRKGETYADRSHDLGIYALLTVLLIVLGLARALTFFKMMISTANGVHMKMFKSVMRAPLFFFDTNSAGRILNRFSKDTSLIDDMLPFSAFQIMQNFFIIFGLLVLISIKMAIFLVLLVPIVIVFIMLRMYYIKTARELKRIEGIARSPVFGHFSTTMLGLPTIRAFRVQDKFFDLFAEVQDKHTEAYFTFVASTGWLGFNLDLISGLLVIFTSFVTVAFSDSFDGQAGTVGLLLTYAVGVAPLLQFFVQQSTEVENYFTSVERVFEYSDLESEAPRKTNVRPSKEWPKRGSITFDRLQFSYHRTLPNVLHCITAKIHSNEKIGVCGRTGAGKSSLLSTIFRTAEPSGKIFIDDQDILQLGLDDLRKKLSIIPQEPILFSGTLRYNLDPFNKYNDKDLWDCLHEVQLKDAVLELPGKLDSEMKESGNNLSVGQRQLICLARAILKHNRVLVIDEATANVDPKTDSLIQETIREKFKECTVLTIAHRLHTIMDSDRIMVLDAGYLKEFEEPYRLLRCKGTLLYGLVKQTGHDEAQRLFEMAIKAHCDRHKKAHVAGLLGDCQGGCKCKDGVCPVTPMPLPSPEIVVSAISDEKTQDENPVESAIDQSVEQPDQEEVRETSVDDTTIDETEDSIHADTSTLLPTTEL</sequence>
<dbReference type="InterPro" id="IPR044746">
    <property type="entry name" value="ABCC_6TM_D1"/>
</dbReference>